<dbReference type="GO" id="GO:0046872">
    <property type="term" value="F:metal ion binding"/>
    <property type="evidence" value="ECO:0007669"/>
    <property type="project" value="UniProtKB-KW"/>
</dbReference>
<sequence>MSTTELTVQGMSCGACVKHVKAALVALPGVVDVTVELKTGQVSVSGSPDEQSLVNALNEAGYPAELAVAVRDSTPSAQTGRGCCCR</sequence>
<dbReference type="InterPro" id="IPR006121">
    <property type="entry name" value="HMA_dom"/>
</dbReference>
<reference evidence="3" key="1">
    <citation type="submission" date="2016-03" db="EMBL/GenBank/DDBJ databases">
        <title>The evolution of Pseudomonas syringe pv. actinidiae in New Zealand.</title>
        <authorList>
            <person name="Butler M.I."/>
            <person name="Taiaroa G."/>
            <person name="Stockwell P."/>
            <person name="Lamont I."/>
            <person name="Poulter R."/>
        </authorList>
    </citation>
    <scope>NUCLEOTIDE SEQUENCE</scope>
    <source>
        <strain evidence="3">SR198</strain>
        <plasmid evidence="3">pMG2_SR198</plasmid>
    </source>
</reference>
<dbReference type="Pfam" id="PF00403">
    <property type="entry name" value="HMA"/>
    <property type="match status" value="1"/>
</dbReference>
<protein>
    <submittedName>
        <fullName evidence="3">Heavy metal binding protein</fullName>
    </submittedName>
</protein>
<dbReference type="SUPFAM" id="SSF55008">
    <property type="entry name" value="HMA, heavy metal-associated domain"/>
    <property type="match status" value="1"/>
</dbReference>
<dbReference type="AlphaFoldDB" id="A0A286JZU5"/>
<dbReference type="EMBL" id="KU950310">
    <property type="protein sequence ID" value="AMW88319.1"/>
    <property type="molecule type" value="Genomic_DNA"/>
</dbReference>
<dbReference type="InterPro" id="IPR036163">
    <property type="entry name" value="HMA_dom_sf"/>
</dbReference>
<dbReference type="Gene3D" id="3.30.70.100">
    <property type="match status" value="1"/>
</dbReference>
<keyword evidence="1" id="KW-0479">Metal-binding</keyword>
<dbReference type="PROSITE" id="PS01047">
    <property type="entry name" value="HMA_1"/>
    <property type="match status" value="1"/>
</dbReference>
<feature type="domain" description="HMA" evidence="2">
    <location>
        <begin position="2"/>
        <end position="65"/>
    </location>
</feature>
<name>A0A286JZU5_PSESF</name>
<keyword evidence="3" id="KW-0614">Plasmid</keyword>
<dbReference type="CDD" id="cd00371">
    <property type="entry name" value="HMA"/>
    <property type="match status" value="1"/>
</dbReference>
<dbReference type="RefSeq" id="WP_074294873.1">
    <property type="nucleotide sequence ID" value="NZ_MOMN01000006.1"/>
</dbReference>
<evidence type="ECO:0000313" key="3">
    <source>
        <dbReference type="EMBL" id="AMW88319.1"/>
    </source>
</evidence>
<dbReference type="InterPro" id="IPR017969">
    <property type="entry name" value="Heavy-metal-associated_CS"/>
</dbReference>
<evidence type="ECO:0000256" key="1">
    <source>
        <dbReference type="ARBA" id="ARBA00022723"/>
    </source>
</evidence>
<accession>A0A286JZU5</accession>
<organism evidence="3">
    <name type="scientific">Pseudomonas syringae pv. actinidiae</name>
    <dbReference type="NCBI Taxonomy" id="103796"/>
    <lineage>
        <taxon>Bacteria</taxon>
        <taxon>Pseudomonadati</taxon>
        <taxon>Pseudomonadota</taxon>
        <taxon>Gammaproteobacteria</taxon>
        <taxon>Pseudomonadales</taxon>
        <taxon>Pseudomonadaceae</taxon>
        <taxon>Pseudomonas</taxon>
        <taxon>Pseudomonas syringae</taxon>
    </lineage>
</organism>
<dbReference type="PROSITE" id="PS50846">
    <property type="entry name" value="HMA_2"/>
    <property type="match status" value="1"/>
</dbReference>
<evidence type="ECO:0000259" key="2">
    <source>
        <dbReference type="PROSITE" id="PS50846"/>
    </source>
</evidence>
<proteinExistence type="predicted"/>
<geneLocation type="plasmid" evidence="3">
    <name>pMG2_SR198</name>
</geneLocation>